<reference evidence="1 2" key="1">
    <citation type="journal article" date="2011" name="J. Bacteriol.">
        <title>Draft Genome Sequence of Gordonia neofelifaecis NRRL B-59395, a Cholesterol-Degrading Actinomycete.</title>
        <authorList>
            <person name="Ge F."/>
            <person name="Li W."/>
            <person name="Chen G."/>
            <person name="Liu Y."/>
            <person name="Zhang G."/>
            <person name="Yong B."/>
            <person name="Wang Q."/>
            <person name="Wang N."/>
            <person name="Huang Z."/>
            <person name="Li W."/>
            <person name="Wang J."/>
            <person name="Wu C."/>
            <person name="Xie Q."/>
            <person name="Liu G."/>
        </authorList>
    </citation>
    <scope>NUCLEOTIDE SEQUENCE [LARGE SCALE GENOMIC DNA]</scope>
    <source>
        <strain evidence="1 2">NRRL B-59395</strain>
    </source>
</reference>
<gene>
    <name evidence="1" type="ORF">SCNU_00895</name>
</gene>
<evidence type="ECO:0000313" key="2">
    <source>
        <dbReference type="Proteomes" id="UP000035065"/>
    </source>
</evidence>
<organism evidence="1 2">
    <name type="scientific">Gordonia neofelifaecis NRRL B-59395</name>
    <dbReference type="NCBI Taxonomy" id="644548"/>
    <lineage>
        <taxon>Bacteria</taxon>
        <taxon>Bacillati</taxon>
        <taxon>Actinomycetota</taxon>
        <taxon>Actinomycetes</taxon>
        <taxon>Mycobacteriales</taxon>
        <taxon>Gordoniaceae</taxon>
        <taxon>Gordonia</taxon>
    </lineage>
</organism>
<dbReference type="eggNOG" id="COG2226">
    <property type="taxonomic scope" value="Bacteria"/>
</dbReference>
<dbReference type="EMBL" id="AEUD01000001">
    <property type="protein sequence ID" value="EGD56891.1"/>
    <property type="molecule type" value="Genomic_DNA"/>
</dbReference>
<sequence>MVAARNRIFDAGLYDPIVDAVAAACTSSGSILDAGGGPGRYLAAALSSAGDDAVGIGLDLSKFCARSAAKRHPRVLSVVADLWAGLPVLTGGVDTVLSVFAPRNVAESARALTEGGRWVIVTPEPGHLAEIVGPMHMLTVGDGKSGRLARELAADFAEISERRVRTTVRFDESALIDVAAMGPAAFHRTRDELAAAAAELAGRAAVTATLDVTITVARRR</sequence>
<evidence type="ECO:0000313" key="1">
    <source>
        <dbReference type="EMBL" id="EGD56891.1"/>
    </source>
</evidence>
<keyword evidence="1" id="KW-0489">Methyltransferase</keyword>
<name>F1YEQ8_9ACTN</name>
<dbReference type="STRING" id="644548.SCNU_00895"/>
<comment type="caution">
    <text evidence="1">The sequence shown here is derived from an EMBL/GenBank/DDBJ whole genome shotgun (WGS) entry which is preliminary data.</text>
</comment>
<keyword evidence="1" id="KW-0808">Transferase</keyword>
<dbReference type="GO" id="GO:0032259">
    <property type="term" value="P:methylation"/>
    <property type="evidence" value="ECO:0007669"/>
    <property type="project" value="UniProtKB-KW"/>
</dbReference>
<dbReference type="SUPFAM" id="SSF53335">
    <property type="entry name" value="S-adenosyl-L-methionine-dependent methyltransferases"/>
    <property type="match status" value="1"/>
</dbReference>
<dbReference type="GO" id="GO:0008168">
    <property type="term" value="F:methyltransferase activity"/>
    <property type="evidence" value="ECO:0007669"/>
    <property type="project" value="UniProtKB-KW"/>
</dbReference>
<protein>
    <submittedName>
        <fullName evidence="1">rRNA guanine-N1-methyltransferase</fullName>
    </submittedName>
</protein>
<keyword evidence="2" id="KW-1185">Reference proteome</keyword>
<dbReference type="AlphaFoldDB" id="F1YEQ8"/>
<dbReference type="Proteomes" id="UP000035065">
    <property type="component" value="Unassembled WGS sequence"/>
</dbReference>
<dbReference type="Gene3D" id="3.40.50.150">
    <property type="entry name" value="Vaccinia Virus protein VP39"/>
    <property type="match status" value="1"/>
</dbReference>
<proteinExistence type="predicted"/>
<accession>F1YEQ8</accession>
<dbReference type="InterPro" id="IPR029063">
    <property type="entry name" value="SAM-dependent_MTases_sf"/>
</dbReference>